<keyword evidence="2 7" id="KW-0813">Transport</keyword>
<name>W9VPX4_9GAMM</name>
<evidence type="ECO:0000256" key="7">
    <source>
        <dbReference type="RuleBase" id="RU369079"/>
    </source>
</evidence>
<feature type="transmembrane region" description="Helical" evidence="7">
    <location>
        <begin position="133"/>
        <end position="154"/>
    </location>
</feature>
<evidence type="ECO:0000313" key="10">
    <source>
        <dbReference type="Proteomes" id="UP000019464"/>
    </source>
</evidence>
<keyword evidence="4 7" id="KW-0812">Transmembrane</keyword>
<keyword evidence="10" id="KW-1185">Reference proteome</keyword>
<dbReference type="STRING" id="1229521.D791_00735"/>
<comment type="similarity">
    <text evidence="7">Belongs to the TRAP transporter small permease family.</text>
</comment>
<feature type="transmembrane region" description="Helical" evidence="7">
    <location>
        <begin position="93"/>
        <end position="113"/>
    </location>
</feature>
<dbReference type="GO" id="GO:0005886">
    <property type="term" value="C:plasma membrane"/>
    <property type="evidence" value="ECO:0007669"/>
    <property type="project" value="UniProtKB-SubCell"/>
</dbReference>
<proteinExistence type="inferred from homology"/>
<gene>
    <name evidence="9" type="ORF">D791_00735</name>
</gene>
<feature type="domain" description="Tripartite ATP-independent periplasmic transporters DctQ component" evidence="8">
    <location>
        <begin position="32"/>
        <end position="161"/>
    </location>
</feature>
<sequence>MNVIIKISVFIEKLIANLMSGVVVIFGLFIAFSMVSGIVLRTFFDIQMFGLEELILIAAMWVYMLGAALASREGSHLSADFFQTFSKNESVKITIRLIVGLISVVMALYFVSWSYNLFSWGFQRKQVTPVFSIPQYVSQVSLLVASVLICLYGARDLARDVLKLLRIKFQ</sequence>
<dbReference type="RefSeq" id="WP_036507791.1">
    <property type="nucleotide sequence ID" value="NZ_AONB01000002.1"/>
</dbReference>
<dbReference type="EMBL" id="AONB01000002">
    <property type="protein sequence ID" value="EXJ12490.1"/>
    <property type="molecule type" value="Genomic_DNA"/>
</dbReference>
<dbReference type="AlphaFoldDB" id="W9VPX4"/>
<comment type="subcellular location">
    <subcellularLocation>
        <location evidence="7">Cell inner membrane</location>
        <topology evidence="7">Multi-pass membrane protein</topology>
    </subcellularLocation>
    <subcellularLocation>
        <location evidence="1">Cell membrane</location>
        <topology evidence="1">Multi-pass membrane protein</topology>
    </subcellularLocation>
</comment>
<reference evidence="10" key="1">
    <citation type="submission" date="2012-11" db="EMBL/GenBank/DDBJ databases">
        <authorList>
            <person name="Singh A."/>
            <person name="Pinnaka A.K."/>
            <person name="Vaidya B."/>
        </authorList>
    </citation>
    <scope>NUCLEOTIDE SEQUENCE [LARGE SCALE GENOMIC DNA]</scope>
    <source>
        <strain evidence="10">AK23</strain>
    </source>
</reference>
<dbReference type="OrthoDB" id="6104548at2"/>
<feature type="transmembrane region" description="Helical" evidence="7">
    <location>
        <begin position="14"/>
        <end position="34"/>
    </location>
</feature>
<dbReference type="InterPro" id="IPR055348">
    <property type="entry name" value="DctQ"/>
</dbReference>
<reference evidence="9 10" key="2">
    <citation type="journal article" date="2015" name="Syst. Appl. Microbiol.">
        <title>Nitrincola nitratireducens sp. nov. isolated from a haloalkaline crater lake.</title>
        <authorList>
            <person name="Singh A."/>
            <person name="Vaidya B."/>
            <person name="Tanuku N.R."/>
            <person name="Pinnaka A.K."/>
        </authorList>
    </citation>
    <scope>NUCLEOTIDE SEQUENCE [LARGE SCALE GENOMIC DNA]</scope>
    <source>
        <strain evidence="9 10">AK23</strain>
    </source>
</reference>
<evidence type="ECO:0000313" key="9">
    <source>
        <dbReference type="EMBL" id="EXJ12490.1"/>
    </source>
</evidence>
<evidence type="ECO:0000259" key="8">
    <source>
        <dbReference type="Pfam" id="PF04290"/>
    </source>
</evidence>
<dbReference type="Pfam" id="PF04290">
    <property type="entry name" value="DctQ"/>
    <property type="match status" value="1"/>
</dbReference>
<feature type="transmembrane region" description="Helical" evidence="7">
    <location>
        <begin position="54"/>
        <end position="72"/>
    </location>
</feature>
<keyword evidence="5 7" id="KW-1133">Transmembrane helix</keyword>
<protein>
    <recommendedName>
        <fullName evidence="7">TRAP transporter small permease protein</fullName>
    </recommendedName>
</protein>
<keyword evidence="6 7" id="KW-0472">Membrane</keyword>
<accession>W9VPX4</accession>
<evidence type="ECO:0000256" key="4">
    <source>
        <dbReference type="ARBA" id="ARBA00022692"/>
    </source>
</evidence>
<evidence type="ECO:0000256" key="2">
    <source>
        <dbReference type="ARBA" id="ARBA00022448"/>
    </source>
</evidence>
<dbReference type="GO" id="GO:0022857">
    <property type="term" value="F:transmembrane transporter activity"/>
    <property type="evidence" value="ECO:0007669"/>
    <property type="project" value="UniProtKB-UniRule"/>
</dbReference>
<keyword evidence="3" id="KW-1003">Cell membrane</keyword>
<evidence type="ECO:0000256" key="1">
    <source>
        <dbReference type="ARBA" id="ARBA00004651"/>
    </source>
</evidence>
<dbReference type="Proteomes" id="UP000019464">
    <property type="component" value="Unassembled WGS sequence"/>
</dbReference>
<evidence type="ECO:0000256" key="6">
    <source>
        <dbReference type="ARBA" id="ARBA00023136"/>
    </source>
</evidence>
<organism evidence="9 10">
    <name type="scientific">Nitrincola nitratireducens</name>
    <dbReference type="NCBI Taxonomy" id="1229521"/>
    <lineage>
        <taxon>Bacteria</taxon>
        <taxon>Pseudomonadati</taxon>
        <taxon>Pseudomonadota</taxon>
        <taxon>Gammaproteobacteria</taxon>
        <taxon>Oceanospirillales</taxon>
        <taxon>Oceanospirillaceae</taxon>
        <taxon>Nitrincola</taxon>
    </lineage>
</organism>
<keyword evidence="7" id="KW-0997">Cell inner membrane</keyword>
<evidence type="ECO:0000256" key="3">
    <source>
        <dbReference type="ARBA" id="ARBA00022475"/>
    </source>
</evidence>
<comment type="subunit">
    <text evidence="7">The complex comprises the extracytoplasmic solute receptor protein and the two transmembrane proteins.</text>
</comment>
<comment type="function">
    <text evidence="7">Part of the tripartite ATP-independent periplasmic (TRAP) transport system.</text>
</comment>
<evidence type="ECO:0000256" key="5">
    <source>
        <dbReference type="ARBA" id="ARBA00022989"/>
    </source>
</evidence>
<comment type="caution">
    <text evidence="9">The sequence shown here is derived from an EMBL/GenBank/DDBJ whole genome shotgun (WGS) entry which is preliminary data.</text>
</comment>